<dbReference type="PANTHER" id="PTHR46401:SF8">
    <property type="entry name" value="BLL6006 PROTEIN"/>
    <property type="match status" value="1"/>
</dbReference>
<keyword evidence="3" id="KW-1185">Reference proteome</keyword>
<organism evidence="2 3">
    <name type="scientific">Taibaiella chishuiensis</name>
    <dbReference type="NCBI Taxonomy" id="1434707"/>
    <lineage>
        <taxon>Bacteria</taxon>
        <taxon>Pseudomonadati</taxon>
        <taxon>Bacteroidota</taxon>
        <taxon>Chitinophagia</taxon>
        <taxon>Chitinophagales</taxon>
        <taxon>Chitinophagaceae</taxon>
        <taxon>Taibaiella</taxon>
    </lineage>
</organism>
<protein>
    <submittedName>
        <fullName evidence="2">Glycosyltransferase involved in cell wall biosynthesis</fullName>
    </submittedName>
</protein>
<evidence type="ECO:0000313" key="2">
    <source>
        <dbReference type="EMBL" id="PSK94464.1"/>
    </source>
</evidence>
<dbReference type="EMBL" id="PYGD01000001">
    <property type="protein sequence ID" value="PSK94464.1"/>
    <property type="molecule type" value="Genomic_DNA"/>
</dbReference>
<keyword evidence="2" id="KW-0808">Transferase</keyword>
<dbReference type="Gene3D" id="3.40.50.2000">
    <property type="entry name" value="Glycogen Phosphorylase B"/>
    <property type="match status" value="2"/>
</dbReference>
<evidence type="ECO:0000313" key="3">
    <source>
        <dbReference type="Proteomes" id="UP000240572"/>
    </source>
</evidence>
<dbReference type="Pfam" id="PF00534">
    <property type="entry name" value="Glycos_transf_1"/>
    <property type="match status" value="1"/>
</dbReference>
<proteinExistence type="predicted"/>
<sequence>MLLINCANLRFGGGKTVGMNIINYFKSRQEQLPYRIVVIAPFNCGYEAFEGGRIQVEVIPEKYNKPWFKYYLNNKVLPGLAQKYKAGYILSLGNIAFPARVPQSLLIHLAYIVYPESPVWKRLSLKHRLLLRTMVGFIKRNLKNADHVLLQTQTMVSRFLKLYPFTGSQVGIMPNGVSFTSISDVAPLDLSTPLKEVKLLFFSKHYPHKNFDILIPLAQLIKSKDVAIKFTVTLDRSESSAAAQFLDEVQRLGLDTVIHNAGHINFDQIPALYEAHQGLFLPTLLESFSGTYIEAMHFGRPVFTSNMDFATEVCKEAAYYFNPTDVNDIFAAITHAFAERGAMADKIEKARLLCNELKSWEQIGQELEAFLETKVK</sequence>
<gene>
    <name evidence="2" type="ORF">B0I18_101620</name>
</gene>
<comment type="caution">
    <text evidence="2">The sequence shown here is derived from an EMBL/GenBank/DDBJ whole genome shotgun (WGS) entry which is preliminary data.</text>
</comment>
<dbReference type="AlphaFoldDB" id="A0A2P8DB75"/>
<dbReference type="GO" id="GO:0016757">
    <property type="term" value="F:glycosyltransferase activity"/>
    <property type="evidence" value="ECO:0007669"/>
    <property type="project" value="TreeGrafter"/>
</dbReference>
<accession>A0A2P8DB75</accession>
<dbReference type="InterPro" id="IPR001296">
    <property type="entry name" value="Glyco_trans_1"/>
</dbReference>
<name>A0A2P8DB75_9BACT</name>
<evidence type="ECO:0000259" key="1">
    <source>
        <dbReference type="Pfam" id="PF00534"/>
    </source>
</evidence>
<dbReference type="SUPFAM" id="SSF53756">
    <property type="entry name" value="UDP-Glycosyltransferase/glycogen phosphorylase"/>
    <property type="match status" value="1"/>
</dbReference>
<dbReference type="Proteomes" id="UP000240572">
    <property type="component" value="Unassembled WGS sequence"/>
</dbReference>
<reference evidence="2 3" key="1">
    <citation type="submission" date="2018-03" db="EMBL/GenBank/DDBJ databases">
        <title>Genomic Encyclopedia of Type Strains, Phase III (KMG-III): the genomes of soil and plant-associated and newly described type strains.</title>
        <authorList>
            <person name="Whitman W."/>
        </authorList>
    </citation>
    <scope>NUCLEOTIDE SEQUENCE [LARGE SCALE GENOMIC DNA]</scope>
    <source>
        <strain evidence="2 3">CGMCC 1.12700</strain>
    </source>
</reference>
<feature type="domain" description="Glycosyl transferase family 1" evidence="1">
    <location>
        <begin position="193"/>
        <end position="351"/>
    </location>
</feature>
<dbReference type="PANTHER" id="PTHR46401">
    <property type="entry name" value="GLYCOSYLTRANSFERASE WBBK-RELATED"/>
    <property type="match status" value="1"/>
</dbReference>